<sequence>VDSLLPLAGHTALVTSSSRNLGAEIVRAVAEAGANVVVTYFQSPSSADELLGELSVTSGSHVAVYGDTSTAATTRTMVAAAVESAAGPIDIVVNNSGPFSMTPFTELSDEEWERIWNGNVTSAFLASQLLAPGMRTGGWGRIVNISAGSAYLRNHSIYTLAKEAMITLTESLAVELAPEVTVNCVAPGQIAESADDIAEFDASFVERAIERTPSGRLVTRAEVARIIVGLCGSQFDMVTGVTIPVDGGWRINRF</sequence>
<dbReference type="AlphaFoldDB" id="A0A382ILT0"/>
<feature type="non-terminal residue" evidence="3">
    <location>
        <position position="1"/>
    </location>
</feature>
<accession>A0A382ILT0</accession>
<dbReference type="CDD" id="cd05233">
    <property type="entry name" value="SDR_c"/>
    <property type="match status" value="1"/>
</dbReference>
<keyword evidence="2" id="KW-0560">Oxidoreductase</keyword>
<dbReference type="PRINTS" id="PR00081">
    <property type="entry name" value="GDHRDH"/>
</dbReference>
<proteinExistence type="inferred from homology"/>
<dbReference type="InterPro" id="IPR002347">
    <property type="entry name" value="SDR_fam"/>
</dbReference>
<protein>
    <submittedName>
        <fullName evidence="3">Uncharacterized protein</fullName>
    </submittedName>
</protein>
<dbReference type="EMBL" id="UINC01067974">
    <property type="protein sequence ID" value="SVC00177.1"/>
    <property type="molecule type" value="Genomic_DNA"/>
</dbReference>
<comment type="similarity">
    <text evidence="1">Belongs to the short-chain dehydrogenases/reductases (SDR) family.</text>
</comment>
<reference evidence="3" key="1">
    <citation type="submission" date="2018-05" db="EMBL/GenBank/DDBJ databases">
        <authorList>
            <person name="Lanie J.A."/>
            <person name="Ng W.-L."/>
            <person name="Kazmierczak K.M."/>
            <person name="Andrzejewski T.M."/>
            <person name="Davidsen T.M."/>
            <person name="Wayne K.J."/>
            <person name="Tettelin H."/>
            <person name="Glass J.I."/>
            <person name="Rusch D."/>
            <person name="Podicherti R."/>
            <person name="Tsui H.-C.T."/>
            <person name="Winkler M.E."/>
        </authorList>
    </citation>
    <scope>NUCLEOTIDE SEQUENCE</scope>
</reference>
<dbReference type="PRINTS" id="PR00080">
    <property type="entry name" value="SDRFAMILY"/>
</dbReference>
<dbReference type="FunFam" id="3.40.50.720:FF:000084">
    <property type="entry name" value="Short-chain dehydrogenase reductase"/>
    <property type="match status" value="1"/>
</dbReference>
<dbReference type="SUPFAM" id="SSF51735">
    <property type="entry name" value="NAD(P)-binding Rossmann-fold domains"/>
    <property type="match status" value="1"/>
</dbReference>
<organism evidence="3">
    <name type="scientific">marine metagenome</name>
    <dbReference type="NCBI Taxonomy" id="408172"/>
    <lineage>
        <taxon>unclassified sequences</taxon>
        <taxon>metagenomes</taxon>
        <taxon>ecological metagenomes</taxon>
    </lineage>
</organism>
<dbReference type="PANTHER" id="PTHR43639:SF1">
    <property type="entry name" value="SHORT-CHAIN DEHYDROGENASE_REDUCTASE FAMILY PROTEIN"/>
    <property type="match status" value="1"/>
</dbReference>
<dbReference type="Gene3D" id="3.40.50.720">
    <property type="entry name" value="NAD(P)-binding Rossmann-like Domain"/>
    <property type="match status" value="1"/>
</dbReference>
<dbReference type="Pfam" id="PF13561">
    <property type="entry name" value="adh_short_C2"/>
    <property type="match status" value="1"/>
</dbReference>
<dbReference type="PANTHER" id="PTHR43639">
    <property type="entry name" value="OXIDOREDUCTASE, SHORT-CHAIN DEHYDROGENASE/REDUCTASE FAMILY (AFU_ORTHOLOGUE AFUA_5G02870)"/>
    <property type="match status" value="1"/>
</dbReference>
<evidence type="ECO:0000256" key="2">
    <source>
        <dbReference type="ARBA" id="ARBA00023002"/>
    </source>
</evidence>
<dbReference type="InterPro" id="IPR036291">
    <property type="entry name" value="NAD(P)-bd_dom_sf"/>
</dbReference>
<evidence type="ECO:0000313" key="3">
    <source>
        <dbReference type="EMBL" id="SVC00177.1"/>
    </source>
</evidence>
<gene>
    <name evidence="3" type="ORF">METZ01_LOCUS253031</name>
</gene>
<evidence type="ECO:0000256" key="1">
    <source>
        <dbReference type="ARBA" id="ARBA00006484"/>
    </source>
</evidence>
<dbReference type="GO" id="GO:0016491">
    <property type="term" value="F:oxidoreductase activity"/>
    <property type="evidence" value="ECO:0007669"/>
    <property type="project" value="UniProtKB-KW"/>
</dbReference>
<name>A0A382ILT0_9ZZZZ</name>